<feature type="binding site" evidence="22">
    <location>
        <position position="918"/>
    </location>
    <ligand>
        <name>substrate</name>
    </ligand>
</feature>
<dbReference type="FunFam" id="3.30.365.10:FF:000001">
    <property type="entry name" value="Xanthine dehydrogenase oxidase"/>
    <property type="match status" value="1"/>
</dbReference>
<dbReference type="NCBIfam" id="TIGR02963">
    <property type="entry name" value="xanthine_xdhA"/>
    <property type="match status" value="1"/>
</dbReference>
<dbReference type="InterPro" id="IPR014307">
    <property type="entry name" value="Xanthine_DH_ssu"/>
</dbReference>
<dbReference type="OrthoDB" id="8300278at2759"/>
<evidence type="ECO:0000256" key="1">
    <source>
        <dbReference type="ARBA" id="ARBA00001974"/>
    </source>
</evidence>
<feature type="binding site" evidence="22">
    <location>
        <position position="362"/>
    </location>
    <ligand>
        <name>FAD</name>
        <dbReference type="ChEBI" id="CHEBI:57692"/>
    </ligand>
</feature>
<dbReference type="Gene3D" id="3.90.1170.50">
    <property type="entry name" value="Aldehyde oxidase/xanthine dehydrogenase, a/b hammerhead"/>
    <property type="match status" value="1"/>
</dbReference>
<feature type="binding site" evidence="23">
    <location>
        <position position="46"/>
    </location>
    <ligand>
        <name>[2Fe-2S] cluster</name>
        <dbReference type="ChEBI" id="CHEBI:190135"/>
        <label>1</label>
    </ligand>
</feature>
<feature type="binding site" evidence="23">
    <location>
        <position position="51"/>
    </location>
    <ligand>
        <name>[2Fe-2S] cluster</name>
        <dbReference type="ChEBI" id="CHEBI:190135"/>
        <label>1</label>
    </ligand>
</feature>
<dbReference type="InterPro" id="IPR006058">
    <property type="entry name" value="2Fe2S_fd_BS"/>
</dbReference>
<evidence type="ECO:0000256" key="17">
    <source>
        <dbReference type="ARBA" id="ARBA00034078"/>
    </source>
</evidence>
<keyword evidence="27" id="KW-1185">Reference proteome</keyword>
<dbReference type="FunFam" id="3.30.365.10:FF:000004">
    <property type="entry name" value="Xanthine dehydrogenase oxidase"/>
    <property type="match status" value="1"/>
</dbReference>
<feature type="domain" description="FAD-binding PCMH-type" evidence="25">
    <location>
        <begin position="231"/>
        <end position="417"/>
    </location>
</feature>
<dbReference type="Gene3D" id="3.30.365.10">
    <property type="entry name" value="Aldehyde oxidase/xanthine dehydrogenase, molybdopterin binding domain"/>
    <property type="match status" value="4"/>
</dbReference>
<feature type="binding site" evidence="22">
    <location>
        <position position="806"/>
    </location>
    <ligand>
        <name>substrate</name>
    </ligand>
</feature>
<dbReference type="Pfam" id="PF00111">
    <property type="entry name" value="Fer2"/>
    <property type="match status" value="1"/>
</dbReference>
<comment type="subunit">
    <text evidence="4">Homodimer.</text>
</comment>
<comment type="catalytic activity">
    <reaction evidence="19">
        <text>hypoxanthine + NAD(+) + H2O = xanthine + NADH + H(+)</text>
        <dbReference type="Rhea" id="RHEA:24670"/>
        <dbReference type="ChEBI" id="CHEBI:15377"/>
        <dbReference type="ChEBI" id="CHEBI:15378"/>
        <dbReference type="ChEBI" id="CHEBI:17368"/>
        <dbReference type="ChEBI" id="CHEBI:17712"/>
        <dbReference type="ChEBI" id="CHEBI:57540"/>
        <dbReference type="ChEBI" id="CHEBI:57945"/>
        <dbReference type="EC" id="1.17.1.4"/>
    </reaction>
</comment>
<dbReference type="InterPro" id="IPR046867">
    <property type="entry name" value="AldOxase/xan_DH_MoCoBD2"/>
</dbReference>
<dbReference type="Gene3D" id="3.10.20.30">
    <property type="match status" value="1"/>
</dbReference>
<comment type="cofactor">
    <cofactor evidence="1 22">
        <name>FAD</name>
        <dbReference type="ChEBI" id="CHEBI:57692"/>
    </cofactor>
</comment>
<feature type="binding site" evidence="22">
    <location>
        <position position="407"/>
    </location>
    <ligand>
        <name>FAD</name>
        <dbReference type="ChEBI" id="CHEBI:57692"/>
    </ligand>
</feature>
<dbReference type="GO" id="GO:0004854">
    <property type="term" value="F:xanthine dehydrogenase activity"/>
    <property type="evidence" value="ECO:0007669"/>
    <property type="project" value="UniProtKB-EC"/>
</dbReference>
<dbReference type="Pfam" id="PF03450">
    <property type="entry name" value="CO_deh_flav_C"/>
    <property type="match status" value="1"/>
</dbReference>
<organism evidence="26 27">
    <name type="scientific">Pseudolycoriella hygida</name>
    <dbReference type="NCBI Taxonomy" id="35572"/>
    <lineage>
        <taxon>Eukaryota</taxon>
        <taxon>Metazoa</taxon>
        <taxon>Ecdysozoa</taxon>
        <taxon>Arthropoda</taxon>
        <taxon>Hexapoda</taxon>
        <taxon>Insecta</taxon>
        <taxon>Pterygota</taxon>
        <taxon>Neoptera</taxon>
        <taxon>Endopterygota</taxon>
        <taxon>Diptera</taxon>
        <taxon>Nematocera</taxon>
        <taxon>Sciaroidea</taxon>
        <taxon>Sciaridae</taxon>
        <taxon>Pseudolycoriella</taxon>
    </lineage>
</organism>
<dbReference type="InterPro" id="IPR005107">
    <property type="entry name" value="CO_DH_flav_C"/>
</dbReference>
<dbReference type="InterPro" id="IPR008274">
    <property type="entry name" value="AldOxase/xan_DH_MoCoBD1"/>
</dbReference>
<dbReference type="InterPro" id="IPR012675">
    <property type="entry name" value="Beta-grasp_dom_sf"/>
</dbReference>
<keyword evidence="15" id="KW-0520">NAD</keyword>
<feature type="binding site" evidence="23">
    <location>
        <position position="116"/>
    </location>
    <ligand>
        <name>[2Fe-2S] cluster</name>
        <dbReference type="ChEBI" id="CHEBI:190135"/>
        <label>2</label>
    </ligand>
</feature>
<dbReference type="InterPro" id="IPR016167">
    <property type="entry name" value="FAD-bd_PCMH_sub1"/>
</dbReference>
<dbReference type="InterPro" id="IPR036010">
    <property type="entry name" value="2Fe-2S_ferredoxin-like_sf"/>
</dbReference>
<comment type="cofactor">
    <cofactor evidence="23">
        <name>[2Fe-2S] cluster</name>
        <dbReference type="ChEBI" id="CHEBI:190135"/>
    </cofactor>
    <text evidence="23">Binds 2 [2Fe-2S] clusters.</text>
</comment>
<dbReference type="EC" id="1.17.1.4" evidence="5"/>
<feature type="binding site" evidence="22">
    <location>
        <position position="425"/>
    </location>
    <ligand>
        <name>FAD</name>
        <dbReference type="ChEBI" id="CHEBI:57692"/>
    </ligand>
</feature>
<comment type="cofactor">
    <cofactor evidence="23">
        <name>Mo-molybdopterin</name>
        <dbReference type="ChEBI" id="CHEBI:71302"/>
    </cofactor>
    <text evidence="23">Binds 1 Mo-molybdopterin (Mo-MPT) cofactor per subunit.</text>
</comment>
<feature type="binding site" evidence="23">
    <location>
        <position position="771"/>
    </location>
    <ligand>
        <name>Mo-molybdopterin</name>
        <dbReference type="ChEBI" id="CHEBI:71302"/>
    </ligand>
    <ligandPart>
        <name>Mo</name>
        <dbReference type="ChEBI" id="CHEBI:28685"/>
    </ligandPart>
</feature>
<feature type="active site" description="Proton acceptor" evidence="21">
    <location>
        <position position="1261"/>
    </location>
</feature>
<feature type="binding site" evidence="23">
    <location>
        <position position="916"/>
    </location>
    <ligand>
        <name>Mo-molybdopterin</name>
        <dbReference type="ChEBI" id="CHEBI:71302"/>
    </ligand>
    <ligandPart>
        <name>Mo</name>
        <dbReference type="ChEBI" id="CHEBI:28685"/>
    </ligandPart>
</feature>
<dbReference type="Pfam" id="PF01799">
    <property type="entry name" value="Fer2_2"/>
    <property type="match status" value="1"/>
</dbReference>
<dbReference type="PANTHER" id="PTHR45444">
    <property type="entry name" value="XANTHINE DEHYDROGENASE"/>
    <property type="match status" value="1"/>
</dbReference>
<evidence type="ECO:0000256" key="19">
    <source>
        <dbReference type="ARBA" id="ARBA00049517"/>
    </source>
</evidence>
<accession>A0A9Q0MNN1</accession>
<comment type="caution">
    <text evidence="26">The sequence shown here is derived from an EMBL/GenBank/DDBJ whole genome shotgun (WGS) entry which is preliminary data.</text>
</comment>
<evidence type="ECO:0000256" key="22">
    <source>
        <dbReference type="PIRSR" id="PIRSR000127-2"/>
    </source>
</evidence>
<dbReference type="InterPro" id="IPR036318">
    <property type="entry name" value="FAD-bd_PCMH-like_sf"/>
</dbReference>
<dbReference type="Pfam" id="PF01315">
    <property type="entry name" value="Ald_Xan_dh_C"/>
    <property type="match status" value="1"/>
</dbReference>
<dbReference type="SMART" id="SM01008">
    <property type="entry name" value="Ald_Xan_dh_C"/>
    <property type="match status" value="1"/>
</dbReference>
<dbReference type="SUPFAM" id="SSF54665">
    <property type="entry name" value="CO dehydrogenase molybdoprotein N-domain-like"/>
    <property type="match status" value="1"/>
</dbReference>
<evidence type="ECO:0000256" key="10">
    <source>
        <dbReference type="ARBA" id="ARBA00022723"/>
    </source>
</evidence>
<dbReference type="FunFam" id="3.30.465.10:FF:000004">
    <property type="entry name" value="Xanthine dehydrogenase/oxidase"/>
    <property type="match status" value="1"/>
</dbReference>
<dbReference type="SUPFAM" id="SSF56176">
    <property type="entry name" value="FAD-binding/transporter-associated domain-like"/>
    <property type="match status" value="1"/>
</dbReference>
<evidence type="ECO:0000256" key="2">
    <source>
        <dbReference type="ARBA" id="ARBA00004275"/>
    </source>
</evidence>
<feature type="binding site" evidence="23">
    <location>
        <position position="1083"/>
    </location>
    <ligand>
        <name>Mo-molybdopterin</name>
        <dbReference type="ChEBI" id="CHEBI:71302"/>
    </ligand>
    <ligandPart>
        <name>Mo</name>
        <dbReference type="ChEBI" id="CHEBI:28685"/>
    </ligandPart>
</feature>
<evidence type="ECO:0000256" key="8">
    <source>
        <dbReference type="ARBA" id="ARBA00022630"/>
    </source>
</evidence>
<dbReference type="InterPro" id="IPR036856">
    <property type="entry name" value="Ald_Oxase/Xan_DH_a/b_sf"/>
</dbReference>
<evidence type="ECO:0000259" key="24">
    <source>
        <dbReference type="PROSITE" id="PS51085"/>
    </source>
</evidence>
<keyword evidence="11 22" id="KW-0274">FAD</keyword>
<sequence>MQLKYSNTLVLFVNGKKISDNNVDPEWTLLRYLREKLCLTGTKLGCAEGGCGACTVMISRFDREIIKVKHYAVNACLTPICSVHGMAITTVEGIGSTRTRLHPVQERIAKAHGSQCGFCTPGIVMSMYALLRNSPIPNMKDLEVAFQGNLCRCTGYRPIIEGCKTFTEEFLGGCLMGENCCKINGNGCGTVVDSKLFEPSEFLPFDSTQEPIFPPELRLSDQFDVQMQIFKNDNGVTWFRPVTLEQLLQLKKDHPVAKIVVGNTEVGVETKFKKFEYKFLVFPIQVRELVNVAVTDNGIKIGAAVTLTELQDVLQREIVARPEHETRVYSAIVEMLHWFAGKQIRNVASLGGNIMTGSPISDLNPIFTAAGIELEVASIDAGRRKVKMGHGFFTEYRKNIVRDDEVLISIFLPKSSSNQHICAYKQAKRREDDIAIVNAAFNVKFVDGTNILEDLQIAFGGMAPTTILAPKTSAMAIGRAWNQELVEVINESLANEISLAADAPGGMIIYRRSLTLSLFFKAFLSISEELERSLSMRLVSDRDRSGSSTFHSLIPKSSQLFEKVSSDQPITDPIHRPTVHSSGFKQTTGEAIYVDDMPKYENELYLALVLSTKAHAKIVSIDAAEALSQCGVHAFYSSEDLTPEQNKFGALVKDELLFYDKVVTSQGQLLGAIVADTQIIAQRAARLVKVVYEEISPVVVTLEDAIKHQTFLPGYPKCTSFGDVAATFAEADHVVAGDVRVGGQEHFYLETQASIAVPRDADEIEVFSSTQQPGTLQHTLASFLGIPANRIAVRTKRLGGAFGGKENNAALVCFPVTLAAFKLKRPVRLMLDRDEDMLLTGGRNPFLFKYKAAFTNDGKITGCELQAYANIGHSAELSEVILGRAVSHFQNSYKIPNVKMEIGCLKSNTRSNTAFRGFGLPQSMLVGENIVRDVARVLGKDYLEVMAINMYQPGDITHYNQTLLECNVNRCFEEIKQSSEIFRRRQDVDRFNEENRWRKRGISLVNTMYGIGFPIKFLNQGGALVHVYCDGSVLVAHGGVEMGQGLHIKVLQVAATALKIPLERIHIQETATTTVPNSSTTAGSMSSDLYGAALLDACRILNNRLQPYREKFPEEGWNQWIDKAYHDRVSLSATGFYIVEDIEPEIGKFNHYYVHGSAVSEVEIDCLTGDHQVIRTDIVMDVGSSLNPAVDIGQIEGGFMQGYGYYTLEELVHSPDGTLYSRGPGMYKIPGFSDIPGEFNVSLLTGAPNPRAVYSSKAIGEPPVFLASSVYFAIKEAIGAARKERNLDQHFLLRSPATSERIRLACDDEITEKFQNLLENNIVPWSVTI</sequence>
<dbReference type="SUPFAM" id="SSF56003">
    <property type="entry name" value="Molybdenum cofactor-binding domain"/>
    <property type="match status" value="1"/>
</dbReference>
<reference evidence="26" key="1">
    <citation type="submission" date="2022-07" db="EMBL/GenBank/DDBJ databases">
        <authorList>
            <person name="Trinca V."/>
            <person name="Uliana J.V.C."/>
            <person name="Torres T.T."/>
            <person name="Ward R.J."/>
            <person name="Monesi N."/>
        </authorList>
    </citation>
    <scope>NUCLEOTIDE SEQUENCE</scope>
    <source>
        <strain evidence="26">HSMRA1968</strain>
        <tissue evidence="26">Whole embryos</tissue>
    </source>
</reference>
<evidence type="ECO:0000256" key="4">
    <source>
        <dbReference type="ARBA" id="ARBA00011738"/>
    </source>
</evidence>
<dbReference type="Pfam" id="PF00941">
    <property type="entry name" value="FAD_binding_5"/>
    <property type="match status" value="1"/>
</dbReference>
<dbReference type="CDD" id="cd00207">
    <property type="entry name" value="fer2"/>
    <property type="match status" value="1"/>
</dbReference>
<dbReference type="FunFam" id="3.10.20.30:FF:000015">
    <property type="entry name" value="Aldehyde oxidase 1"/>
    <property type="match status" value="1"/>
</dbReference>
<dbReference type="FunFam" id="3.90.1170.50:FF:000001">
    <property type="entry name" value="Aldehyde oxidase 1"/>
    <property type="match status" value="1"/>
</dbReference>
<evidence type="ECO:0000256" key="21">
    <source>
        <dbReference type="PIRSR" id="PIRSR000127-1"/>
    </source>
</evidence>
<dbReference type="GO" id="GO:0005506">
    <property type="term" value="F:iron ion binding"/>
    <property type="evidence" value="ECO:0007669"/>
    <property type="project" value="InterPro"/>
</dbReference>
<evidence type="ECO:0000256" key="9">
    <source>
        <dbReference type="ARBA" id="ARBA00022714"/>
    </source>
</evidence>
<dbReference type="GO" id="GO:0071949">
    <property type="term" value="F:FAD binding"/>
    <property type="evidence" value="ECO:0007669"/>
    <property type="project" value="InterPro"/>
</dbReference>
<name>A0A9Q0MNN1_9DIPT</name>
<dbReference type="InterPro" id="IPR016208">
    <property type="entry name" value="Ald_Oxase/xanthine_DH-like"/>
</dbReference>
<feature type="binding site" evidence="22">
    <location>
        <begin position="259"/>
        <end position="266"/>
    </location>
    <ligand>
        <name>FAD</name>
        <dbReference type="ChEBI" id="CHEBI:57692"/>
    </ligand>
</feature>
<feature type="binding site" evidence="23">
    <location>
        <position position="119"/>
    </location>
    <ligand>
        <name>[2Fe-2S] cluster</name>
        <dbReference type="ChEBI" id="CHEBI:190135"/>
        <label>2</label>
    </ligand>
</feature>
<evidence type="ECO:0000256" key="13">
    <source>
        <dbReference type="ARBA" id="ARBA00023004"/>
    </source>
</evidence>
<evidence type="ECO:0000259" key="25">
    <source>
        <dbReference type="PROSITE" id="PS51387"/>
    </source>
</evidence>
<dbReference type="SUPFAM" id="SSF47741">
    <property type="entry name" value="CO dehydrogenase ISP C-domain like"/>
    <property type="match status" value="1"/>
</dbReference>
<keyword evidence="8" id="KW-0285">Flavoprotein</keyword>
<dbReference type="PANTHER" id="PTHR45444:SF3">
    <property type="entry name" value="XANTHINE DEHYDROGENASE"/>
    <property type="match status" value="1"/>
</dbReference>
<comment type="catalytic activity">
    <reaction evidence="18">
        <text>xanthine + NAD(+) + H2O = urate + NADH + H(+)</text>
        <dbReference type="Rhea" id="RHEA:16669"/>
        <dbReference type="ChEBI" id="CHEBI:15377"/>
        <dbReference type="ChEBI" id="CHEBI:15378"/>
        <dbReference type="ChEBI" id="CHEBI:17712"/>
        <dbReference type="ChEBI" id="CHEBI:17775"/>
        <dbReference type="ChEBI" id="CHEBI:57540"/>
        <dbReference type="ChEBI" id="CHEBI:57945"/>
        <dbReference type="EC" id="1.17.1.4"/>
    </reaction>
</comment>
<feature type="binding site" evidence="23">
    <location>
        <position position="802"/>
    </location>
    <ligand>
        <name>Mo-molybdopterin</name>
        <dbReference type="ChEBI" id="CHEBI:71302"/>
    </ligand>
    <ligandPart>
        <name>Mo</name>
        <dbReference type="ChEBI" id="CHEBI:28685"/>
    </ligandPart>
</feature>
<feature type="binding site" evidence="23">
    <location>
        <position position="151"/>
    </location>
    <ligand>
        <name>[2Fe-2S] cluster</name>
        <dbReference type="ChEBI" id="CHEBI:190135"/>
        <label>2</label>
    </ligand>
</feature>
<dbReference type="Gene3D" id="3.30.465.10">
    <property type="match status" value="1"/>
</dbReference>
<dbReference type="PROSITE" id="PS51085">
    <property type="entry name" value="2FE2S_FER_2"/>
    <property type="match status" value="1"/>
</dbReference>
<evidence type="ECO:0000256" key="20">
    <source>
        <dbReference type="ARBA" id="ARBA00053333"/>
    </source>
</evidence>
<evidence type="ECO:0000256" key="15">
    <source>
        <dbReference type="ARBA" id="ARBA00023027"/>
    </source>
</evidence>
<keyword evidence="14 23" id="KW-0411">Iron-sulfur</keyword>
<evidence type="ECO:0000256" key="12">
    <source>
        <dbReference type="ARBA" id="ARBA00023002"/>
    </source>
</evidence>
<dbReference type="FunFam" id="1.10.150.120:FF:000001">
    <property type="entry name" value="Aldehyde oxidase 1"/>
    <property type="match status" value="1"/>
</dbReference>
<feature type="binding site" evidence="22">
    <location>
        <position position="884"/>
    </location>
    <ligand>
        <name>substrate</name>
    </ligand>
</feature>
<dbReference type="InterPro" id="IPR001041">
    <property type="entry name" value="2Fe-2S_ferredoxin-type"/>
</dbReference>
<feature type="binding site" evidence="22">
    <location>
        <begin position="349"/>
        <end position="353"/>
    </location>
    <ligand>
        <name>FAD</name>
        <dbReference type="ChEBI" id="CHEBI:57692"/>
    </ligand>
</feature>
<evidence type="ECO:0000313" key="26">
    <source>
        <dbReference type="EMBL" id="KAJ6632922.1"/>
    </source>
</evidence>
<dbReference type="EMBL" id="WJQU01002398">
    <property type="protein sequence ID" value="KAJ6632922.1"/>
    <property type="molecule type" value="Genomic_DNA"/>
</dbReference>
<keyword evidence="16" id="KW-0576">Peroxisome</keyword>
<feature type="binding site" evidence="23">
    <location>
        <position position="153"/>
    </location>
    <ligand>
        <name>[2Fe-2S] cluster</name>
        <dbReference type="ChEBI" id="CHEBI:190135"/>
        <label>2</label>
    </ligand>
</feature>
<evidence type="ECO:0000256" key="3">
    <source>
        <dbReference type="ARBA" id="ARBA00006849"/>
    </source>
</evidence>
<gene>
    <name evidence="26" type="primary">ry</name>
    <name evidence="26" type="ORF">Bhyg_16207</name>
</gene>
<dbReference type="Gene3D" id="3.30.43.10">
    <property type="entry name" value="Uridine Diphospho-n-acetylenolpyruvylglucosamine Reductase, domain 2"/>
    <property type="match status" value="1"/>
</dbReference>
<comment type="function">
    <text evidence="20">Key enzyme in purine degradation. Catalyzes the oxidation of hypoxanthine to xanthine. Catalyzes the oxidation of xanthine to uric acid.</text>
</comment>
<dbReference type="InterPro" id="IPR037165">
    <property type="entry name" value="AldOxase/xan_DH_Mopterin-bd_sf"/>
</dbReference>
<dbReference type="PIRSF" id="PIRSF000127">
    <property type="entry name" value="Xanthine_DH"/>
    <property type="match status" value="1"/>
</dbReference>
<dbReference type="InterPro" id="IPR016169">
    <property type="entry name" value="FAD-bd_PCMH_sub2"/>
</dbReference>
<dbReference type="FunFam" id="3.30.390.50:FF:000001">
    <property type="entry name" value="Xanthine dehydrogenase oxidase"/>
    <property type="match status" value="1"/>
</dbReference>
<keyword evidence="13 23" id="KW-0408">Iron</keyword>
<comment type="cofactor">
    <cofactor evidence="17">
        <name>[2Fe-2S] cluster</name>
        <dbReference type="ChEBI" id="CHEBI:190135"/>
    </cofactor>
</comment>
<evidence type="ECO:0000256" key="7">
    <source>
        <dbReference type="ARBA" id="ARBA00022505"/>
    </source>
</evidence>
<evidence type="ECO:0000256" key="11">
    <source>
        <dbReference type="ARBA" id="ARBA00022827"/>
    </source>
</evidence>
<feature type="binding site" evidence="23">
    <location>
        <position position="54"/>
    </location>
    <ligand>
        <name>[2Fe-2S] cluster</name>
        <dbReference type="ChEBI" id="CHEBI:190135"/>
        <label>1</label>
    </ligand>
</feature>
<keyword evidence="9 23" id="KW-0001">2Fe-2S</keyword>
<dbReference type="InterPro" id="IPR000674">
    <property type="entry name" value="Ald_Oxase/Xan_DH_a/b"/>
</dbReference>
<evidence type="ECO:0000313" key="27">
    <source>
        <dbReference type="Proteomes" id="UP001151699"/>
    </source>
</evidence>
<dbReference type="Pfam" id="PF20256">
    <property type="entry name" value="MoCoBD_2"/>
    <property type="match status" value="1"/>
</dbReference>
<dbReference type="Pfam" id="PF02738">
    <property type="entry name" value="MoCoBD_1"/>
    <property type="match status" value="1"/>
</dbReference>
<feature type="binding site" evidence="22">
    <location>
        <position position="339"/>
    </location>
    <ligand>
        <name>FAD</name>
        <dbReference type="ChEBI" id="CHEBI:57692"/>
    </ligand>
</feature>
<proteinExistence type="inferred from homology"/>
<dbReference type="InterPro" id="IPR016166">
    <property type="entry name" value="FAD-bd_PCMH"/>
</dbReference>
<dbReference type="GO" id="GO:0005777">
    <property type="term" value="C:peroxisome"/>
    <property type="evidence" value="ECO:0007669"/>
    <property type="project" value="UniProtKB-SubCell"/>
</dbReference>
<dbReference type="InterPro" id="IPR036884">
    <property type="entry name" value="2Fe-2S-bd_dom_sf"/>
</dbReference>
<feature type="binding site" evidence="23">
    <location>
        <position position="76"/>
    </location>
    <ligand>
        <name>[2Fe-2S] cluster</name>
        <dbReference type="ChEBI" id="CHEBI:190135"/>
        <label>1</label>
    </ligand>
</feature>
<dbReference type="PROSITE" id="PS00197">
    <property type="entry name" value="2FE2S_FER_1"/>
    <property type="match status" value="1"/>
</dbReference>
<dbReference type="SMART" id="SM01092">
    <property type="entry name" value="CO_deh_flav_C"/>
    <property type="match status" value="1"/>
</dbReference>
<dbReference type="Proteomes" id="UP001151699">
    <property type="component" value="Unassembled WGS sequence"/>
</dbReference>
<evidence type="ECO:0000256" key="6">
    <source>
        <dbReference type="ARBA" id="ARBA00019394"/>
    </source>
</evidence>
<evidence type="ECO:0000256" key="14">
    <source>
        <dbReference type="ARBA" id="ARBA00023014"/>
    </source>
</evidence>
<dbReference type="FunFam" id="3.30.43.10:FF:000001">
    <property type="entry name" value="Xanthine dehydrogenase/oxidase"/>
    <property type="match status" value="1"/>
</dbReference>
<evidence type="ECO:0000256" key="16">
    <source>
        <dbReference type="ARBA" id="ARBA00023140"/>
    </source>
</evidence>
<dbReference type="PROSITE" id="PS51387">
    <property type="entry name" value="FAD_PCMH"/>
    <property type="match status" value="1"/>
</dbReference>
<evidence type="ECO:0000256" key="5">
    <source>
        <dbReference type="ARBA" id="ARBA00013123"/>
    </source>
</evidence>
<dbReference type="SUPFAM" id="SSF55447">
    <property type="entry name" value="CO dehydrogenase flavoprotein C-terminal domain-like"/>
    <property type="match status" value="1"/>
</dbReference>
<keyword evidence="12" id="KW-0560">Oxidoreductase</keyword>
<feature type="domain" description="2Fe-2S ferredoxin-type" evidence="24">
    <location>
        <begin position="7"/>
        <end position="94"/>
    </location>
</feature>
<dbReference type="Gene3D" id="3.30.390.50">
    <property type="entry name" value="CO dehydrogenase flavoprotein, C-terminal domain"/>
    <property type="match status" value="1"/>
</dbReference>
<keyword evidence="7 23" id="KW-0500">Molybdenum</keyword>
<evidence type="ECO:0000256" key="23">
    <source>
        <dbReference type="PIRSR" id="PIRSR000127-3"/>
    </source>
</evidence>
<dbReference type="InterPro" id="IPR002346">
    <property type="entry name" value="Mopterin_DH_FAD-bd"/>
</dbReference>
<dbReference type="InterPro" id="IPR002888">
    <property type="entry name" value="2Fe-2S-bd"/>
</dbReference>
<dbReference type="GO" id="GO:0051537">
    <property type="term" value="F:2 iron, 2 sulfur cluster binding"/>
    <property type="evidence" value="ECO:0007669"/>
    <property type="project" value="UniProtKB-KW"/>
</dbReference>
<protein>
    <recommendedName>
        <fullName evidence="6">Xanthine dehydrogenase</fullName>
        <ecNumber evidence="5">1.17.1.4</ecNumber>
    </recommendedName>
</protein>
<comment type="subcellular location">
    <subcellularLocation>
        <location evidence="2">Peroxisome</location>
    </subcellularLocation>
</comment>
<comment type="similarity">
    <text evidence="3">Belongs to the xanthine dehydrogenase family.</text>
</comment>
<evidence type="ECO:0000256" key="18">
    <source>
        <dbReference type="ARBA" id="ARBA00049017"/>
    </source>
</evidence>
<dbReference type="SUPFAM" id="SSF54292">
    <property type="entry name" value="2Fe-2S ferredoxin-like"/>
    <property type="match status" value="1"/>
</dbReference>
<keyword evidence="10 23" id="KW-0479">Metal-binding</keyword>
<dbReference type="Gene3D" id="1.10.150.120">
    <property type="entry name" value="[2Fe-2S]-binding domain"/>
    <property type="match status" value="1"/>
</dbReference>
<dbReference type="InterPro" id="IPR036683">
    <property type="entry name" value="CO_DH_flav_C_dom_sf"/>
</dbReference>